<proteinExistence type="predicted"/>
<gene>
    <name evidence="1" type="ORF">SAMN02927914_06797</name>
</gene>
<evidence type="ECO:0000313" key="1">
    <source>
        <dbReference type="EMBL" id="SDA99951.1"/>
    </source>
</evidence>
<protein>
    <submittedName>
        <fullName evidence="1">Uncharacterized protein</fullName>
    </submittedName>
</protein>
<name>A0A1G5ZYZ9_9HYPH</name>
<reference evidence="1 2" key="1">
    <citation type="submission" date="2016-10" db="EMBL/GenBank/DDBJ databases">
        <authorList>
            <person name="de Groot N.N."/>
        </authorList>
    </citation>
    <scope>NUCLEOTIDE SEQUENCE [LARGE SCALE GENOMIC DNA]</scope>
    <source>
        <strain evidence="1 2">CGMCC 1.12097</strain>
    </source>
</reference>
<feature type="non-terminal residue" evidence="1">
    <location>
        <position position="58"/>
    </location>
</feature>
<sequence length="58" mass="6274">MLASPIRSASPAPRRAFYAKPYVQVLAAGVVAWITRRLILSGGFQSPDPDFDDAAQVQ</sequence>
<dbReference type="AlphaFoldDB" id="A0A1G5ZYZ9"/>
<evidence type="ECO:0000313" key="2">
    <source>
        <dbReference type="Proteomes" id="UP000198588"/>
    </source>
</evidence>
<organism evidence="1 2">
    <name type="scientific">Mesorhizobium qingshengii</name>
    <dbReference type="NCBI Taxonomy" id="1165689"/>
    <lineage>
        <taxon>Bacteria</taxon>
        <taxon>Pseudomonadati</taxon>
        <taxon>Pseudomonadota</taxon>
        <taxon>Alphaproteobacteria</taxon>
        <taxon>Hyphomicrobiales</taxon>
        <taxon>Phyllobacteriaceae</taxon>
        <taxon>Mesorhizobium</taxon>
    </lineage>
</organism>
<dbReference type="EMBL" id="FMXM01000073">
    <property type="protein sequence ID" value="SDA99951.1"/>
    <property type="molecule type" value="Genomic_DNA"/>
</dbReference>
<dbReference type="Proteomes" id="UP000198588">
    <property type="component" value="Unassembled WGS sequence"/>
</dbReference>
<accession>A0A1G5ZYZ9</accession>